<comment type="caution">
    <text evidence="1">The sequence shown here is derived from an EMBL/GenBank/DDBJ whole genome shotgun (WGS) entry which is preliminary data.</text>
</comment>
<protein>
    <submittedName>
        <fullName evidence="1">Uncharacterized protein</fullName>
    </submittedName>
</protein>
<dbReference type="EMBL" id="JEME01002231">
    <property type="protein sequence ID" value="KYG04943.1"/>
    <property type="molecule type" value="Genomic_DNA"/>
</dbReference>
<reference evidence="1 2" key="1">
    <citation type="submission" date="2014-02" db="EMBL/GenBank/DDBJ databases">
        <title>The small core and large imbalanced accessory genome model reveals a collaborative survival strategy of Sorangium cellulosum strains in nature.</title>
        <authorList>
            <person name="Han K."/>
            <person name="Peng R."/>
            <person name="Blom J."/>
            <person name="Li Y.-Z."/>
        </authorList>
    </citation>
    <scope>NUCLEOTIDE SEQUENCE [LARGE SCALE GENOMIC DNA]</scope>
    <source>
        <strain evidence="1 2">So0007-03</strain>
    </source>
</reference>
<accession>A0A150TJQ9</accession>
<dbReference type="Proteomes" id="UP000075502">
    <property type="component" value="Unassembled WGS sequence"/>
</dbReference>
<organism evidence="1 2">
    <name type="scientific">Sorangium cellulosum</name>
    <name type="common">Polyangium cellulosum</name>
    <dbReference type="NCBI Taxonomy" id="56"/>
    <lineage>
        <taxon>Bacteria</taxon>
        <taxon>Pseudomonadati</taxon>
        <taxon>Myxococcota</taxon>
        <taxon>Polyangia</taxon>
        <taxon>Polyangiales</taxon>
        <taxon>Polyangiaceae</taxon>
        <taxon>Sorangium</taxon>
    </lineage>
</organism>
<evidence type="ECO:0000313" key="1">
    <source>
        <dbReference type="EMBL" id="KYG04943.1"/>
    </source>
</evidence>
<dbReference type="AlphaFoldDB" id="A0A150TJQ9"/>
<name>A0A150TJQ9_SORCE</name>
<proteinExistence type="predicted"/>
<sequence length="86" mass="9502">MIELARYFGVFVPQRGTKAELAAALARSEQVRMRSVIEWMGRDELRAACQAHGLDASSRARQELAERLLQAIGDRKTAPPTGYDAA</sequence>
<gene>
    <name evidence="1" type="ORF">BE21_43785</name>
</gene>
<evidence type="ECO:0000313" key="2">
    <source>
        <dbReference type="Proteomes" id="UP000075502"/>
    </source>
</evidence>